<protein>
    <submittedName>
        <fullName evidence="2">Uncharacterized protein</fullName>
    </submittedName>
</protein>
<sequence>MISFVRTIISKVNKKSISIEELEERKKDLESVLEKLRKLENEIKEMN</sequence>
<dbReference type="RefSeq" id="WP_348712708.1">
    <property type="nucleotide sequence ID" value="NZ_CAXIXW010000012.1"/>
</dbReference>
<proteinExistence type="predicted"/>
<feature type="coiled-coil region" evidence="1">
    <location>
        <begin position="12"/>
        <end position="46"/>
    </location>
</feature>
<dbReference type="EMBL" id="CAXIXY010000005">
    <property type="protein sequence ID" value="CAL2089413.1"/>
    <property type="molecule type" value="Genomic_DNA"/>
</dbReference>
<keyword evidence="3" id="KW-1185">Reference proteome</keyword>
<dbReference type="Proteomes" id="UP001497416">
    <property type="component" value="Unassembled WGS sequence"/>
</dbReference>
<organism evidence="2 3">
    <name type="scientific">Tenacibaculum platacis</name>
    <dbReference type="NCBI Taxonomy" id="3137852"/>
    <lineage>
        <taxon>Bacteria</taxon>
        <taxon>Pseudomonadati</taxon>
        <taxon>Bacteroidota</taxon>
        <taxon>Flavobacteriia</taxon>
        <taxon>Flavobacteriales</taxon>
        <taxon>Flavobacteriaceae</taxon>
        <taxon>Tenacibaculum</taxon>
    </lineage>
</organism>
<accession>A0ABM9P321</accession>
<comment type="caution">
    <text evidence="2">The sequence shown here is derived from an EMBL/GenBank/DDBJ whole genome shotgun (WGS) entry which is preliminary data.</text>
</comment>
<keyword evidence="1" id="KW-0175">Coiled coil</keyword>
<reference evidence="2 3" key="1">
    <citation type="submission" date="2024-05" db="EMBL/GenBank/DDBJ databases">
        <authorList>
            <person name="Duchaud E."/>
        </authorList>
    </citation>
    <scope>NUCLEOTIDE SEQUENCE [LARGE SCALE GENOMIC DNA]</scope>
    <source>
        <strain evidence="2">Ena-SAMPLE-TAB-13-05-2024-13:56:06:370-140302</strain>
    </source>
</reference>
<evidence type="ECO:0000313" key="3">
    <source>
        <dbReference type="Proteomes" id="UP001497416"/>
    </source>
</evidence>
<evidence type="ECO:0000313" key="2">
    <source>
        <dbReference type="EMBL" id="CAL2089413.1"/>
    </source>
</evidence>
<name>A0ABM9P321_9FLAO</name>
<gene>
    <name evidence="2" type="ORF">T190607A01A_30316</name>
</gene>
<evidence type="ECO:0000256" key="1">
    <source>
        <dbReference type="SAM" id="Coils"/>
    </source>
</evidence>